<gene>
    <name evidence="1" type="ORF">EV665_1313</name>
</gene>
<proteinExistence type="predicted"/>
<dbReference type="AlphaFoldDB" id="A0A4R2C867"/>
<dbReference type="Proteomes" id="UP000295351">
    <property type="component" value="Unassembled WGS sequence"/>
</dbReference>
<name>A0A4R2C867_SHIGR</name>
<evidence type="ECO:0000313" key="1">
    <source>
        <dbReference type="EMBL" id="TCN34924.1"/>
    </source>
</evidence>
<keyword evidence="2" id="KW-1185">Reference proteome</keyword>
<accession>A0A4R2C867</accession>
<dbReference type="RefSeq" id="WP_133036665.1">
    <property type="nucleotide sequence ID" value="NZ_BAABEI010000012.1"/>
</dbReference>
<dbReference type="EMBL" id="SLVX01000031">
    <property type="protein sequence ID" value="TCN34924.1"/>
    <property type="molecule type" value="Genomic_DNA"/>
</dbReference>
<protein>
    <submittedName>
        <fullName evidence="1">Uncharacterized protein</fullName>
    </submittedName>
</protein>
<comment type="caution">
    <text evidence="1">The sequence shown here is derived from an EMBL/GenBank/DDBJ whole genome shotgun (WGS) entry which is preliminary data.</text>
</comment>
<sequence length="98" mass="10533">MNEEIETVAPWVRLEIVSATIGGYFREDSKNDLMLVTTISDMPCIVLELVSANDNRTAVGIALSTPLAEIRESAIGLAESFGVPLADCTLPAARRAQI</sequence>
<reference evidence="1 2" key="1">
    <citation type="submission" date="2019-03" db="EMBL/GenBank/DDBJ databases">
        <title>Genomic Encyclopedia of Type Strains, Phase IV (KMG-IV): sequencing the most valuable type-strain genomes for metagenomic binning, comparative biology and taxonomic classification.</title>
        <authorList>
            <person name="Goeker M."/>
        </authorList>
    </citation>
    <scope>NUCLEOTIDE SEQUENCE [LARGE SCALE GENOMIC DNA]</scope>
    <source>
        <strain evidence="1 2">DSM 18401</strain>
    </source>
</reference>
<evidence type="ECO:0000313" key="2">
    <source>
        <dbReference type="Proteomes" id="UP000295351"/>
    </source>
</evidence>
<organism evidence="1 2">
    <name type="scientific">Shinella granuli</name>
    <dbReference type="NCBI Taxonomy" id="323621"/>
    <lineage>
        <taxon>Bacteria</taxon>
        <taxon>Pseudomonadati</taxon>
        <taxon>Pseudomonadota</taxon>
        <taxon>Alphaproteobacteria</taxon>
        <taxon>Hyphomicrobiales</taxon>
        <taxon>Rhizobiaceae</taxon>
        <taxon>Shinella</taxon>
    </lineage>
</organism>